<organism evidence="2 3">
    <name type="scientific">Mycobacterium asiaticum</name>
    <dbReference type="NCBI Taxonomy" id="1790"/>
    <lineage>
        <taxon>Bacteria</taxon>
        <taxon>Bacillati</taxon>
        <taxon>Actinomycetota</taxon>
        <taxon>Actinomycetes</taxon>
        <taxon>Mycobacteriales</taxon>
        <taxon>Mycobacteriaceae</taxon>
        <taxon>Mycobacterium</taxon>
    </lineage>
</organism>
<evidence type="ECO:0000256" key="1">
    <source>
        <dbReference type="SAM" id="MobiDB-lite"/>
    </source>
</evidence>
<evidence type="ECO:0000313" key="2">
    <source>
        <dbReference type="EMBL" id="OBK21097.1"/>
    </source>
</evidence>
<dbReference type="AlphaFoldDB" id="A0A1A3NL61"/>
<protein>
    <submittedName>
        <fullName evidence="2">Uncharacterized protein</fullName>
    </submittedName>
</protein>
<reference evidence="2 3" key="1">
    <citation type="submission" date="2016-06" db="EMBL/GenBank/DDBJ databases">
        <authorList>
            <person name="Kjaerup R.B."/>
            <person name="Dalgaard T.S."/>
            <person name="Juul-Madsen H.R."/>
        </authorList>
    </citation>
    <scope>NUCLEOTIDE SEQUENCE [LARGE SCALE GENOMIC DNA]</scope>
    <source>
        <strain evidence="2 3">1165133.8</strain>
    </source>
</reference>
<sequence>MNRTKRSVVLDMRESEDLATGRLNEVSAPAVLPPPPRSPGLARGHRQPHLSAAIAGKAPVLLPPWLFRPPHVTPVRLSGASDTRVQRNSLMY</sequence>
<feature type="region of interest" description="Disordered" evidence="1">
    <location>
        <begin position="27"/>
        <end position="47"/>
    </location>
</feature>
<dbReference type="Proteomes" id="UP000093928">
    <property type="component" value="Unassembled WGS sequence"/>
</dbReference>
<dbReference type="EMBL" id="LZLS01000209">
    <property type="protein sequence ID" value="OBK21097.1"/>
    <property type="molecule type" value="Genomic_DNA"/>
</dbReference>
<dbReference type="RefSeq" id="WP_065146608.1">
    <property type="nucleotide sequence ID" value="NZ_LZLS01000209.1"/>
</dbReference>
<gene>
    <name evidence="2" type="ORF">A5634_10815</name>
</gene>
<comment type="caution">
    <text evidence="2">The sequence shown here is derived from an EMBL/GenBank/DDBJ whole genome shotgun (WGS) entry which is preliminary data.</text>
</comment>
<evidence type="ECO:0000313" key="3">
    <source>
        <dbReference type="Proteomes" id="UP000093928"/>
    </source>
</evidence>
<proteinExistence type="predicted"/>
<name>A0A1A3NL61_MYCAS</name>
<accession>A0A1A3NL61</accession>